<feature type="transmembrane region" description="Helical" evidence="1">
    <location>
        <begin position="6"/>
        <end position="25"/>
    </location>
</feature>
<protein>
    <submittedName>
        <fullName evidence="2">Uncharacterized protein</fullName>
    </submittedName>
</protein>
<dbReference type="RefSeq" id="WP_050370075.1">
    <property type="nucleotide sequence ID" value="NZ_KQ257808.1"/>
</dbReference>
<dbReference type="Proteomes" id="UP000037151">
    <property type="component" value="Unassembled WGS sequence"/>
</dbReference>
<evidence type="ECO:0000313" key="3">
    <source>
        <dbReference type="Proteomes" id="UP000037151"/>
    </source>
</evidence>
<keyword evidence="1" id="KW-0472">Membrane</keyword>
<evidence type="ECO:0000313" key="2">
    <source>
        <dbReference type="EMBL" id="KND38350.1"/>
    </source>
</evidence>
<keyword evidence="1" id="KW-0812">Transmembrane</keyword>
<dbReference type="EMBL" id="JPPY01000046">
    <property type="protein sequence ID" value="KND38350.1"/>
    <property type="molecule type" value="Genomic_DNA"/>
</dbReference>
<sequence>MSEWGVALIAAGSAVAGSIVTGWYARGAGIRQAEAARHAGDRQAEALLESVRITVRADAEQRARAERRRVYAEFLAAAEARILTERTGRGGAEDEAAFQRALGLILLEGPPPVAEAARTIAGALRGHASPDELEGAKSVFIGVAREASGGTG</sequence>
<name>A0A0L0KL62_9ACTN</name>
<organism evidence="2 3">
    <name type="scientific">Streptomyces acidiscabies</name>
    <dbReference type="NCBI Taxonomy" id="42234"/>
    <lineage>
        <taxon>Bacteria</taxon>
        <taxon>Bacillati</taxon>
        <taxon>Actinomycetota</taxon>
        <taxon>Actinomycetes</taxon>
        <taxon>Kitasatosporales</taxon>
        <taxon>Streptomycetaceae</taxon>
        <taxon>Streptomyces</taxon>
    </lineage>
</organism>
<evidence type="ECO:0000256" key="1">
    <source>
        <dbReference type="SAM" id="Phobius"/>
    </source>
</evidence>
<dbReference type="PATRIC" id="fig|42234.21.peg.1716"/>
<gene>
    <name evidence="2" type="ORF">IQ63_08315</name>
</gene>
<accession>A0A0L0KL62</accession>
<comment type="caution">
    <text evidence="2">The sequence shown here is derived from an EMBL/GenBank/DDBJ whole genome shotgun (WGS) entry which is preliminary data.</text>
</comment>
<proteinExistence type="predicted"/>
<reference evidence="3" key="1">
    <citation type="submission" date="2014-07" db="EMBL/GenBank/DDBJ databases">
        <title>Genome sequencing of plant-pathogenic Streptomyces species.</title>
        <authorList>
            <person name="Harrison J."/>
            <person name="Sapp M."/>
            <person name="Thwaites R."/>
            <person name="Studholme D.J."/>
        </authorList>
    </citation>
    <scope>NUCLEOTIDE SEQUENCE [LARGE SCALE GENOMIC DNA]</scope>
    <source>
        <strain evidence="3">NCPPB 4445</strain>
    </source>
</reference>
<keyword evidence="1" id="KW-1133">Transmembrane helix</keyword>
<dbReference type="AlphaFoldDB" id="A0A0L0KL62"/>
<dbReference type="OrthoDB" id="4238667at2"/>